<dbReference type="InterPro" id="IPR032587">
    <property type="entry name" value="DUF4911"/>
</dbReference>
<dbReference type="OrthoDB" id="5472144at2"/>
<evidence type="ECO:0000313" key="2">
    <source>
        <dbReference type="EMBL" id="ADI02457.1"/>
    </source>
</evidence>
<feature type="compositionally biased region" description="Basic and acidic residues" evidence="1">
    <location>
        <begin position="1"/>
        <end position="13"/>
    </location>
</feature>
<reference evidence="3" key="1">
    <citation type="journal article" date="2010" name="Stand. Genomic Sci.">
        <title>Complete genome sequence of Syntrophothermus lipocalidus type strain (TGB-C1T).</title>
        <authorList>
            <consortium name="US DOE Joint Genome Institute (JGI-PGF)"/>
            <person name="Djao O."/>
            <person name="Zhang X."/>
            <person name="Lucas S."/>
            <person name="Lapidus A."/>
            <person name="Glavina Del Rio T."/>
            <person name="Nolan M."/>
            <person name="Tice H."/>
            <person name="Cheng J."/>
            <person name="Han C."/>
            <person name="Tapia R."/>
            <person name="Goodwin L."/>
            <person name="Pitluck S."/>
            <person name="Liolios K."/>
            <person name="Ivanova N."/>
            <person name="Mavromatis K."/>
            <person name="Mikhailova N."/>
            <person name="Ovchinnikova G."/>
            <person name="Pati A."/>
            <person name="Brambilla E."/>
            <person name="Chen A."/>
            <person name="Palaniappan K."/>
            <person name="Land M."/>
            <person name="Hauser L."/>
            <person name="Chang Y."/>
            <person name="Jeffries C."/>
            <person name="Rohde M."/>
            <person name="Sikorski J."/>
            <person name="Spring S."/>
            <person name="Goker M."/>
            <person name="Detter J."/>
            <person name="Woyke T."/>
            <person name="Bristow J."/>
            <person name="Eisen J."/>
            <person name="Markowitz V."/>
            <person name="Hugenholtz P."/>
            <person name="Kyrpides N."/>
            <person name="Klenk H."/>
        </authorList>
    </citation>
    <scope>NUCLEOTIDE SEQUENCE [LARGE SCALE GENOMIC DNA]</scope>
    <source>
        <strain evidence="3">DSM 12680 / TGB-C1</strain>
    </source>
</reference>
<reference evidence="2 3" key="2">
    <citation type="journal article" date="2010" name="Stand. Genomic Sci.">
        <title>Complete genome sequence of Syntrophothermus lipocalidus type strain (TGB-C1).</title>
        <authorList>
            <person name="Djao O.D."/>
            <person name="Zhang X."/>
            <person name="Lucas S."/>
            <person name="Lapidus A."/>
            <person name="Del Rio T.G."/>
            <person name="Nolan M."/>
            <person name="Tice H."/>
            <person name="Cheng J.F."/>
            <person name="Han C."/>
            <person name="Tapia R."/>
            <person name="Goodwin L."/>
            <person name="Pitluck S."/>
            <person name="Liolios K."/>
            <person name="Ivanova N."/>
            <person name="Mavromatis K."/>
            <person name="Mikhailova N."/>
            <person name="Ovchinnikova G."/>
            <person name="Pati A."/>
            <person name="Brambilla E."/>
            <person name="Chen A."/>
            <person name="Palaniappan K."/>
            <person name="Land M."/>
            <person name="Hauser L."/>
            <person name="Chang Y.J."/>
            <person name="Jeffries C.D."/>
            <person name="Rohde M."/>
            <person name="Sikorski J."/>
            <person name="Spring S."/>
            <person name="Goker M."/>
            <person name="Detter J.C."/>
            <person name="Woyke T."/>
            <person name="Bristow J."/>
            <person name="Eisen J.A."/>
            <person name="Markowitz V."/>
            <person name="Hugenholtz P."/>
            <person name="Kyrpides N.C."/>
            <person name="Klenk H.P."/>
        </authorList>
    </citation>
    <scope>NUCLEOTIDE SEQUENCE [LARGE SCALE GENOMIC DNA]</scope>
    <source>
        <strain evidence="3">DSM 12680 / TGB-C1</strain>
    </source>
</reference>
<dbReference type="KEGG" id="slp:Slip_1699"/>
<evidence type="ECO:0000256" key="1">
    <source>
        <dbReference type="SAM" id="MobiDB-lite"/>
    </source>
</evidence>
<sequence length="85" mass="9580">MAKRYRGDSRLARVEPNPSPGHTLKLRVSPDNVHFLMAIMEGYSHLAFPAQVNPKEGKIILHTTPPHRFDLQAIVNHLAFAVEVE</sequence>
<protein>
    <recommendedName>
        <fullName evidence="4">DUF4911 domain-containing protein</fullName>
    </recommendedName>
</protein>
<dbReference type="HOGENOM" id="CLU_2511524_0_0_9"/>
<evidence type="ECO:0000313" key="3">
    <source>
        <dbReference type="Proteomes" id="UP000000378"/>
    </source>
</evidence>
<proteinExistence type="predicted"/>
<feature type="region of interest" description="Disordered" evidence="1">
    <location>
        <begin position="1"/>
        <end position="25"/>
    </location>
</feature>
<gene>
    <name evidence="2" type="ordered locus">Slip_1699</name>
</gene>
<dbReference type="AlphaFoldDB" id="D7CP22"/>
<dbReference type="Pfam" id="PF16256">
    <property type="entry name" value="DUF4911"/>
    <property type="match status" value="1"/>
</dbReference>
<name>D7CP22_SYNLT</name>
<accession>D7CP22</accession>
<dbReference type="RefSeq" id="WP_013175859.1">
    <property type="nucleotide sequence ID" value="NC_014220.1"/>
</dbReference>
<dbReference type="STRING" id="643648.Slip_1699"/>
<organism evidence="2 3">
    <name type="scientific">Syntrophothermus lipocalidus (strain DSM 12680 / TGB-C1)</name>
    <dbReference type="NCBI Taxonomy" id="643648"/>
    <lineage>
        <taxon>Bacteria</taxon>
        <taxon>Bacillati</taxon>
        <taxon>Bacillota</taxon>
        <taxon>Clostridia</taxon>
        <taxon>Eubacteriales</taxon>
        <taxon>Syntrophomonadaceae</taxon>
        <taxon>Syntrophothermus</taxon>
    </lineage>
</organism>
<evidence type="ECO:0008006" key="4">
    <source>
        <dbReference type="Google" id="ProtNLM"/>
    </source>
</evidence>
<keyword evidence="3" id="KW-1185">Reference proteome</keyword>
<dbReference type="EMBL" id="CP002048">
    <property type="protein sequence ID" value="ADI02457.1"/>
    <property type="molecule type" value="Genomic_DNA"/>
</dbReference>
<dbReference type="Proteomes" id="UP000000378">
    <property type="component" value="Chromosome"/>
</dbReference>